<dbReference type="AlphaFoldDB" id="A0A0R1GE94"/>
<evidence type="ECO:0000313" key="1">
    <source>
        <dbReference type="EMBL" id="KRK32405.1"/>
    </source>
</evidence>
<evidence type="ECO:0008006" key="3">
    <source>
        <dbReference type="Google" id="ProtNLM"/>
    </source>
</evidence>
<dbReference type="InterPro" id="IPR029064">
    <property type="entry name" value="Ribosomal_eL30-like_sf"/>
</dbReference>
<dbReference type="Pfam" id="PF07997">
    <property type="entry name" value="DUF1694"/>
    <property type="match status" value="1"/>
</dbReference>
<dbReference type="InterPro" id="IPR012543">
    <property type="entry name" value="DUF1694"/>
</dbReference>
<dbReference type="Proteomes" id="UP000051461">
    <property type="component" value="Unassembled WGS sequence"/>
</dbReference>
<sequence>MSKKTEDYIKRHLFTQPQIKPDERRAFLGNYRDRVALALTIQQLRATRTLPMVTQILKRYPQYRLYLNGRMGETLIQRYLQLALKLDYPFTILTQKGIRKTPALKESDFGLVVAAKDAASRQLIIF</sequence>
<proteinExistence type="predicted"/>
<accession>A0A0R1GE94</accession>
<name>A0A0R1GE94_9LACO</name>
<dbReference type="SUPFAM" id="SSF160515">
    <property type="entry name" value="YueI-like"/>
    <property type="match status" value="1"/>
</dbReference>
<keyword evidence="2" id="KW-1185">Reference proteome</keyword>
<organism evidence="1 2">
    <name type="scientific">Loigolactobacillus bifermentans DSM 20003</name>
    <dbReference type="NCBI Taxonomy" id="1423726"/>
    <lineage>
        <taxon>Bacteria</taxon>
        <taxon>Bacillati</taxon>
        <taxon>Bacillota</taxon>
        <taxon>Bacilli</taxon>
        <taxon>Lactobacillales</taxon>
        <taxon>Lactobacillaceae</taxon>
        <taxon>Loigolactobacillus</taxon>
    </lineage>
</organism>
<evidence type="ECO:0000313" key="2">
    <source>
        <dbReference type="Proteomes" id="UP000051461"/>
    </source>
</evidence>
<protein>
    <recommendedName>
        <fullName evidence="3">DUF1694 domain-containing protein</fullName>
    </recommendedName>
</protein>
<dbReference type="RefSeq" id="WP_057905962.1">
    <property type="nucleotide sequence ID" value="NZ_AZDA01000146.1"/>
</dbReference>
<dbReference type="OrthoDB" id="95278at2"/>
<gene>
    <name evidence="1" type="ORF">FC07_GL002231</name>
</gene>
<dbReference type="STRING" id="1423726.FC07_GL002231"/>
<comment type="caution">
    <text evidence="1">The sequence shown here is derived from an EMBL/GenBank/DDBJ whole genome shotgun (WGS) entry which is preliminary data.</text>
</comment>
<dbReference type="Gene3D" id="3.30.1330.30">
    <property type="match status" value="1"/>
</dbReference>
<dbReference type="EMBL" id="AZDA01000146">
    <property type="protein sequence ID" value="KRK32405.1"/>
    <property type="molecule type" value="Genomic_DNA"/>
</dbReference>
<reference evidence="1 2" key="1">
    <citation type="journal article" date="2015" name="Genome Announc.">
        <title>Expanding the biotechnology potential of lactobacilli through comparative genomics of 213 strains and associated genera.</title>
        <authorList>
            <person name="Sun Z."/>
            <person name="Harris H.M."/>
            <person name="McCann A."/>
            <person name="Guo C."/>
            <person name="Argimon S."/>
            <person name="Zhang W."/>
            <person name="Yang X."/>
            <person name="Jeffery I.B."/>
            <person name="Cooney J.C."/>
            <person name="Kagawa T.F."/>
            <person name="Liu W."/>
            <person name="Song Y."/>
            <person name="Salvetti E."/>
            <person name="Wrobel A."/>
            <person name="Rasinkangas P."/>
            <person name="Parkhill J."/>
            <person name="Rea M.C."/>
            <person name="O'Sullivan O."/>
            <person name="Ritari J."/>
            <person name="Douillard F.P."/>
            <person name="Paul Ross R."/>
            <person name="Yang R."/>
            <person name="Briner A.E."/>
            <person name="Felis G.E."/>
            <person name="de Vos W.M."/>
            <person name="Barrangou R."/>
            <person name="Klaenhammer T.R."/>
            <person name="Caufield P.W."/>
            <person name="Cui Y."/>
            <person name="Zhang H."/>
            <person name="O'Toole P.W."/>
        </authorList>
    </citation>
    <scope>NUCLEOTIDE SEQUENCE [LARGE SCALE GENOMIC DNA]</scope>
    <source>
        <strain evidence="1 2">DSM 20003</strain>
    </source>
</reference>
<dbReference type="PATRIC" id="fig|1423726.3.peg.2316"/>